<keyword evidence="1 4" id="KW-0132">Cell division</keyword>
<dbReference type="Pfam" id="PF10298">
    <property type="entry name" value="WhiA_N"/>
    <property type="match status" value="1"/>
</dbReference>
<dbReference type="PROSITE" id="PS50819">
    <property type="entry name" value="INTEIN_ENDONUCLEASE"/>
    <property type="match status" value="1"/>
</dbReference>
<dbReference type="PANTHER" id="PTHR37307">
    <property type="entry name" value="CELL DIVISION PROTEIN WHIA-RELATED"/>
    <property type="match status" value="1"/>
</dbReference>
<keyword evidence="3 4" id="KW-0131">Cell cycle</keyword>
<comment type="function">
    <text evidence="4">Involved in cell division and chromosome segregation.</text>
</comment>
<protein>
    <recommendedName>
        <fullName evidence="4">Probable cell division protein WhiA</fullName>
    </recommendedName>
</protein>
<sequence>MRYTFSEEVKGELCQVEVLSPDEAQAEIIGYLKGKGTYVKTSVDSYVLLEVGFIPAARRVMNLLHLLGIDKKKLTLIKNKLQRKRVQIFIPTNILEKLQLSILSMPKEIQEDIGLFGAFLRGFFVASGSVTDPAKNYHFELVSYSEQLLYFVDEKLEEFLGVIGKITKLRYNYRYYLKRGYDIQEVLELMGAIRAASHIEKITTSREIRADINRTLNFLSANAKRTGESNAKQLKIINEVIEKIGLENLPDELRKLVELRLEHEDLPLSELGELFEPPLTKSMVYNRFKKLEKLLEKAKGSGEQI</sequence>
<evidence type="ECO:0000256" key="4">
    <source>
        <dbReference type="HAMAP-Rule" id="MF_01420"/>
    </source>
</evidence>
<keyword evidence="2 4" id="KW-0238">DNA-binding</keyword>
<dbReference type="NCBIfam" id="TIGR00647">
    <property type="entry name" value="DNA_bind_WhiA"/>
    <property type="match status" value="1"/>
</dbReference>
<evidence type="ECO:0000256" key="1">
    <source>
        <dbReference type="ARBA" id="ARBA00022618"/>
    </source>
</evidence>
<dbReference type="InterPro" id="IPR003802">
    <property type="entry name" value="Sporulation_regulator_WhiA"/>
</dbReference>
<gene>
    <name evidence="4 6" type="primary">whiA</name>
    <name evidence="6" type="ORF">ENT78_05060</name>
</gene>
<comment type="caution">
    <text evidence="6">The sequence shown here is derived from an EMBL/GenBank/DDBJ whole genome shotgun (WGS) entry which is preliminary data.</text>
</comment>
<dbReference type="GO" id="GO:0051301">
    <property type="term" value="P:cell division"/>
    <property type="evidence" value="ECO:0007669"/>
    <property type="project" value="UniProtKB-UniRule"/>
</dbReference>
<dbReference type="HAMAP" id="MF_01420">
    <property type="entry name" value="HTH_type_WhiA"/>
    <property type="match status" value="1"/>
</dbReference>
<name>A0A7V4KDA3_FERPE</name>
<evidence type="ECO:0000256" key="2">
    <source>
        <dbReference type="ARBA" id="ARBA00023125"/>
    </source>
</evidence>
<dbReference type="InterPro" id="IPR004042">
    <property type="entry name" value="Intein_endonuc_central"/>
</dbReference>
<dbReference type="InterPro" id="IPR039518">
    <property type="entry name" value="WhiA_LAGLIDADG_dom"/>
</dbReference>
<accession>A0A7V4KDA3</accession>
<dbReference type="SUPFAM" id="SSF55608">
    <property type="entry name" value="Homing endonucleases"/>
    <property type="match status" value="1"/>
</dbReference>
<comment type="similarity">
    <text evidence="4">Belongs to the WhiA family.</text>
</comment>
<dbReference type="Pfam" id="PF02650">
    <property type="entry name" value="HTH_WhiA"/>
    <property type="match status" value="1"/>
</dbReference>
<dbReference type="EMBL" id="DSZZ01000231">
    <property type="protein sequence ID" value="HGU52880.1"/>
    <property type="molecule type" value="Genomic_DNA"/>
</dbReference>
<dbReference type="InterPro" id="IPR018478">
    <property type="entry name" value="Sporu_reg_WhiA_N_dom"/>
</dbReference>
<evidence type="ECO:0000259" key="5">
    <source>
        <dbReference type="PROSITE" id="PS50819"/>
    </source>
</evidence>
<dbReference type="PANTHER" id="PTHR37307:SF1">
    <property type="entry name" value="CELL DIVISION PROTEIN WHIA-RELATED"/>
    <property type="match status" value="1"/>
</dbReference>
<feature type="domain" description="DOD-type homing endonuclease" evidence="5">
    <location>
        <begin position="28"/>
        <end position="165"/>
    </location>
</feature>
<proteinExistence type="inferred from homology"/>
<dbReference type="AlphaFoldDB" id="A0A7V4KDA3"/>
<reference evidence="6" key="1">
    <citation type="journal article" date="2020" name="mSystems">
        <title>Genome- and Community-Level Interaction Insights into Carbon Utilization and Element Cycling Functions of Hydrothermarchaeota in Hydrothermal Sediment.</title>
        <authorList>
            <person name="Zhou Z."/>
            <person name="Liu Y."/>
            <person name="Xu W."/>
            <person name="Pan J."/>
            <person name="Luo Z.H."/>
            <person name="Li M."/>
        </authorList>
    </citation>
    <scope>NUCLEOTIDE SEQUENCE [LARGE SCALE GENOMIC DNA]</scope>
    <source>
        <strain evidence="6">SpSt-61</strain>
    </source>
</reference>
<organism evidence="6">
    <name type="scientific">Fervidobacterium pennivorans</name>
    <dbReference type="NCBI Taxonomy" id="93466"/>
    <lineage>
        <taxon>Bacteria</taxon>
        <taxon>Thermotogati</taxon>
        <taxon>Thermotogota</taxon>
        <taxon>Thermotogae</taxon>
        <taxon>Thermotogales</taxon>
        <taxon>Fervidobacteriaceae</taxon>
        <taxon>Fervidobacterium</taxon>
    </lineage>
</organism>
<dbReference type="InterPro" id="IPR023054">
    <property type="entry name" value="Sporulation_regulator_WhiA_C"/>
</dbReference>
<dbReference type="InterPro" id="IPR027434">
    <property type="entry name" value="Homing_endonucl"/>
</dbReference>
<dbReference type="GO" id="GO:0003677">
    <property type="term" value="F:DNA binding"/>
    <property type="evidence" value="ECO:0007669"/>
    <property type="project" value="UniProtKB-UniRule"/>
</dbReference>
<dbReference type="Gene3D" id="3.10.28.10">
    <property type="entry name" value="Homing endonucleases"/>
    <property type="match status" value="1"/>
</dbReference>
<evidence type="ECO:0000256" key="3">
    <source>
        <dbReference type="ARBA" id="ARBA00023306"/>
    </source>
</evidence>
<dbReference type="GO" id="GO:0043937">
    <property type="term" value="P:regulation of sporulation"/>
    <property type="evidence" value="ECO:0007669"/>
    <property type="project" value="InterPro"/>
</dbReference>
<dbReference type="Pfam" id="PF14527">
    <property type="entry name" value="LAGLIDADG_WhiA"/>
    <property type="match status" value="1"/>
</dbReference>
<dbReference type="GO" id="GO:0004519">
    <property type="term" value="F:endonuclease activity"/>
    <property type="evidence" value="ECO:0007669"/>
    <property type="project" value="InterPro"/>
</dbReference>
<evidence type="ECO:0000313" key="6">
    <source>
        <dbReference type="EMBL" id="HGU52880.1"/>
    </source>
</evidence>